<feature type="domain" description="Ig-like" evidence="6">
    <location>
        <begin position="331"/>
        <end position="420"/>
    </location>
</feature>
<dbReference type="SMART" id="SM00408">
    <property type="entry name" value="IGc2"/>
    <property type="match status" value="4"/>
</dbReference>
<dbReference type="AlphaFoldDB" id="A0A3R7NAT2"/>
<dbReference type="FunFam" id="2.60.40.10:FF:000032">
    <property type="entry name" value="palladin isoform X1"/>
    <property type="match status" value="1"/>
</dbReference>
<dbReference type="InterPro" id="IPR013098">
    <property type="entry name" value="Ig_I-set"/>
</dbReference>
<dbReference type="SUPFAM" id="SSF48726">
    <property type="entry name" value="Immunoglobulin"/>
    <property type="match status" value="4"/>
</dbReference>
<dbReference type="Proteomes" id="UP000283509">
    <property type="component" value="Unassembled WGS sequence"/>
</dbReference>
<organism evidence="7 8">
    <name type="scientific">Penaeus vannamei</name>
    <name type="common">Whiteleg shrimp</name>
    <name type="synonym">Litopenaeus vannamei</name>
    <dbReference type="NCBI Taxonomy" id="6689"/>
    <lineage>
        <taxon>Eukaryota</taxon>
        <taxon>Metazoa</taxon>
        <taxon>Ecdysozoa</taxon>
        <taxon>Arthropoda</taxon>
        <taxon>Crustacea</taxon>
        <taxon>Multicrustacea</taxon>
        <taxon>Malacostraca</taxon>
        <taxon>Eumalacostraca</taxon>
        <taxon>Eucarida</taxon>
        <taxon>Decapoda</taxon>
        <taxon>Dendrobranchiata</taxon>
        <taxon>Penaeoidea</taxon>
        <taxon>Penaeidae</taxon>
        <taxon>Penaeus</taxon>
    </lineage>
</organism>
<dbReference type="PANTHER" id="PTHR47633">
    <property type="entry name" value="IMMUNOGLOBULIN"/>
    <property type="match status" value="1"/>
</dbReference>
<keyword evidence="4" id="KW-0393">Immunoglobulin domain</keyword>
<dbReference type="PROSITE" id="PS50835">
    <property type="entry name" value="IG_LIKE"/>
    <property type="match status" value="4"/>
</dbReference>
<dbReference type="GO" id="GO:0040017">
    <property type="term" value="P:positive regulation of locomotion"/>
    <property type="evidence" value="ECO:0007669"/>
    <property type="project" value="UniProtKB-ARBA"/>
</dbReference>
<feature type="compositionally biased region" description="Polar residues" evidence="5">
    <location>
        <begin position="198"/>
        <end position="213"/>
    </location>
</feature>
<evidence type="ECO:0000256" key="5">
    <source>
        <dbReference type="SAM" id="MobiDB-lite"/>
    </source>
</evidence>
<dbReference type="InterPro" id="IPR013783">
    <property type="entry name" value="Ig-like_fold"/>
</dbReference>
<feature type="domain" description="Ig-like" evidence="6">
    <location>
        <begin position="5"/>
        <end position="107"/>
    </location>
</feature>
<dbReference type="SMART" id="SM00409">
    <property type="entry name" value="IG"/>
    <property type="match status" value="4"/>
</dbReference>
<dbReference type="GO" id="GO:0060298">
    <property type="term" value="P:positive regulation of sarcomere organization"/>
    <property type="evidence" value="ECO:0007669"/>
    <property type="project" value="UniProtKB-ARBA"/>
</dbReference>
<keyword evidence="8" id="KW-1185">Reference proteome</keyword>
<evidence type="ECO:0000256" key="4">
    <source>
        <dbReference type="ARBA" id="ARBA00023319"/>
    </source>
</evidence>
<dbReference type="Gene3D" id="2.60.40.10">
    <property type="entry name" value="Immunoglobulins"/>
    <property type="match status" value="4"/>
</dbReference>
<evidence type="ECO:0000313" key="7">
    <source>
        <dbReference type="EMBL" id="ROT82076.1"/>
    </source>
</evidence>
<evidence type="ECO:0000313" key="8">
    <source>
        <dbReference type="Proteomes" id="UP000283509"/>
    </source>
</evidence>
<dbReference type="PANTHER" id="PTHR47633:SF4">
    <property type="entry name" value="MYOPALLADIN ISOFORM X1"/>
    <property type="match status" value="1"/>
</dbReference>
<keyword evidence="2" id="KW-0963">Cytoplasm</keyword>
<reference evidence="7 8" key="2">
    <citation type="submission" date="2019-01" db="EMBL/GenBank/DDBJ databases">
        <title>The decoding of complex shrimp genome reveals the adaptation for benthos swimmer, frequently molting mechanism and breeding impact on genome.</title>
        <authorList>
            <person name="Sun Y."/>
            <person name="Gao Y."/>
            <person name="Yu Y."/>
        </authorList>
    </citation>
    <scope>NUCLEOTIDE SEQUENCE [LARGE SCALE GENOMIC DNA]</scope>
    <source>
        <tissue evidence="7">Muscle</tissue>
    </source>
</reference>
<dbReference type="Pfam" id="PF07679">
    <property type="entry name" value="I-set"/>
    <property type="match status" value="4"/>
</dbReference>
<evidence type="ECO:0000256" key="1">
    <source>
        <dbReference type="ARBA" id="ARBA00004496"/>
    </source>
</evidence>
<gene>
    <name evidence="7" type="ORF">C7M84_024773</name>
</gene>
<proteinExistence type="predicted"/>
<dbReference type="InterPro" id="IPR003599">
    <property type="entry name" value="Ig_sub"/>
</dbReference>
<dbReference type="GO" id="GO:0004672">
    <property type="term" value="F:protein kinase activity"/>
    <property type="evidence" value="ECO:0007669"/>
    <property type="project" value="TreeGrafter"/>
</dbReference>
<dbReference type="FunFam" id="2.60.40.10:FF:000107">
    <property type="entry name" value="Myosin, light chain kinase a"/>
    <property type="match status" value="1"/>
</dbReference>
<dbReference type="CDD" id="cd00096">
    <property type="entry name" value="Ig"/>
    <property type="match status" value="1"/>
</dbReference>
<comment type="caution">
    <text evidence="7">The sequence shown here is derived from an EMBL/GenBank/DDBJ whole genome shotgun (WGS) entry which is preliminary data.</text>
</comment>
<protein>
    <submittedName>
        <fullName evidence="7">I-connectin</fullName>
    </submittedName>
</protein>
<feature type="region of interest" description="Disordered" evidence="5">
    <location>
        <begin position="565"/>
        <end position="586"/>
    </location>
</feature>
<dbReference type="GO" id="GO:0030018">
    <property type="term" value="C:Z disc"/>
    <property type="evidence" value="ECO:0007669"/>
    <property type="project" value="TreeGrafter"/>
</dbReference>
<dbReference type="InterPro" id="IPR036179">
    <property type="entry name" value="Ig-like_dom_sf"/>
</dbReference>
<evidence type="ECO:0000256" key="2">
    <source>
        <dbReference type="ARBA" id="ARBA00022490"/>
    </source>
</evidence>
<dbReference type="OrthoDB" id="6612025at2759"/>
<feature type="domain" description="Ig-like" evidence="6">
    <location>
        <begin position="430"/>
        <end position="519"/>
    </location>
</feature>
<dbReference type="FunFam" id="2.60.40.10:FF:000425">
    <property type="entry name" value="Myosin light chain kinase"/>
    <property type="match status" value="2"/>
</dbReference>
<name>A0A3R7NAT2_PENVA</name>
<dbReference type="GO" id="GO:0045989">
    <property type="term" value="P:positive regulation of striated muscle contraction"/>
    <property type="evidence" value="ECO:0007669"/>
    <property type="project" value="UniProtKB-ARBA"/>
</dbReference>
<feature type="domain" description="Ig-like" evidence="6">
    <location>
        <begin position="198"/>
        <end position="286"/>
    </location>
</feature>
<dbReference type="InterPro" id="IPR007110">
    <property type="entry name" value="Ig-like_dom"/>
</dbReference>
<sequence>MSLFPSFSVVCQPGRHHQCSSRSSEMLALPRRRCHVRGQSPGQPKPTVTWTRKGAQIVSGNKYQVTHDENTGVVTLNITAIGPGDEGEYTCTAANQYGEAICTVYIQPEAAYMMQQQRQSMQMQQSKSMMQQQQMSQTFSQQQQQMMSVQNGHMESFRVDTFEYRLLHEVEFRRSLTITVAGELEVDLGAIQGPPQAPQLQQKPRSTKVSDGGNATFTVNVNGYPTPRVIWFKNGVGLQQSDKYLMTQSAGQVTLVVKQVNSQDSGYYTMLAENSSGCTVASAQLAVVPRGEVTNGAPSPEVIRPERIEQQQAQQQMEVDVGEESGKSLEPKFVRGPADREVQEGKMVRFDARCSGRPYPEVTWYINGQLVVDDATHKVLVNEAGNHSLMISKASLSDAGVITCVAKNKSGEANFQCQLNVLEMQQMVAPKFVERFQQGAVAEGETVVLQCRAVGTPMPFLTWQKDGVSVENNPNVMVQSDQNGASTLQILSASGSDAGWYQCNAQNSAGSAATRARLHVQTTKPSGPAQPQRPHFPRPVKFIEPEPEPEPEVIMLRPVERAHHVPKAPEEEQPVEPPKFTHPLRDIDIVEGTRAHFEAR</sequence>
<evidence type="ECO:0000256" key="3">
    <source>
        <dbReference type="ARBA" id="ARBA00023157"/>
    </source>
</evidence>
<evidence type="ECO:0000259" key="6">
    <source>
        <dbReference type="PROSITE" id="PS50835"/>
    </source>
</evidence>
<reference evidence="7 8" key="1">
    <citation type="submission" date="2018-04" db="EMBL/GenBank/DDBJ databases">
        <authorList>
            <person name="Zhang X."/>
            <person name="Yuan J."/>
            <person name="Li F."/>
            <person name="Xiang J."/>
        </authorList>
    </citation>
    <scope>NUCLEOTIDE SEQUENCE [LARGE SCALE GENOMIC DNA]</scope>
    <source>
        <tissue evidence="7">Muscle</tissue>
    </source>
</reference>
<dbReference type="InterPro" id="IPR003598">
    <property type="entry name" value="Ig_sub2"/>
</dbReference>
<dbReference type="STRING" id="6689.A0A3R7NAT2"/>
<dbReference type="EMBL" id="QCYY01000886">
    <property type="protein sequence ID" value="ROT82076.1"/>
    <property type="molecule type" value="Genomic_DNA"/>
</dbReference>
<keyword evidence="3" id="KW-1015">Disulfide bond</keyword>
<comment type="subcellular location">
    <subcellularLocation>
        <location evidence="1">Cytoplasm</location>
    </subcellularLocation>
</comment>
<feature type="region of interest" description="Disordered" evidence="5">
    <location>
        <begin position="192"/>
        <end position="213"/>
    </location>
</feature>
<accession>A0A3R7NAT2</accession>